<dbReference type="InterPro" id="IPR000223">
    <property type="entry name" value="Pept_S26A_signal_pept_1"/>
</dbReference>
<gene>
    <name evidence="8" type="primary">lepB</name>
    <name evidence="8" type="ORF">ACFMB1_04420</name>
</gene>
<dbReference type="Gene3D" id="2.10.109.10">
    <property type="entry name" value="Umud Fragment, subunit A"/>
    <property type="match status" value="1"/>
</dbReference>
<accession>A0ABW1KS79</accession>
<evidence type="ECO:0000256" key="1">
    <source>
        <dbReference type="ARBA" id="ARBA00000677"/>
    </source>
</evidence>
<dbReference type="GO" id="GO:0009003">
    <property type="term" value="F:signal peptidase activity"/>
    <property type="evidence" value="ECO:0007669"/>
    <property type="project" value="UniProtKB-EC"/>
</dbReference>
<dbReference type="PROSITE" id="PS00761">
    <property type="entry name" value="SPASE_I_3"/>
    <property type="match status" value="1"/>
</dbReference>
<sequence>MTEASDETVKRHYWVAALLGLLGVGLGYFYVGRPRFGVAIWMLALALPFAAMHFLGLYLAGAYSAVAIVIILMAVLYFGPIAVIAGNRTIPAERQPKRWHYVIWVIAAVILGYLWALTMKPLANYRFYHIPAGSMAPSLVPGDIVIAKRINAKHHNVSLEPGAVVIFKNNKDTDELGRPHEYVKRLVAVGGQSVRLTDGVVEIDGVSLPQTSEGLKEIIQYGGAKEKLLQLREQIGEHSYSILDAAPGNGPLDNTSVYEIPDGHYFMLGDNRDRSQDSRVISMVGYVPEGNVIGEALYIGFSLSDLSRIGNRLDD</sequence>
<keyword evidence="6" id="KW-1133">Transmembrane helix</keyword>
<dbReference type="Proteomes" id="UP001596116">
    <property type="component" value="Unassembled WGS sequence"/>
</dbReference>
<protein>
    <recommendedName>
        <fullName evidence="4 6">Signal peptidase I</fullName>
        <ecNumber evidence="3 6">3.4.21.89</ecNumber>
    </recommendedName>
</protein>
<dbReference type="EMBL" id="JBHPON010000001">
    <property type="protein sequence ID" value="MFC6034775.1"/>
    <property type="molecule type" value="Genomic_DNA"/>
</dbReference>
<dbReference type="InterPro" id="IPR019533">
    <property type="entry name" value="Peptidase_S26"/>
</dbReference>
<comment type="catalytic activity">
    <reaction evidence="1 6">
        <text>Cleavage of hydrophobic, N-terminal signal or leader sequences from secreted and periplasmic proteins.</text>
        <dbReference type="EC" id="3.4.21.89"/>
    </reaction>
</comment>
<comment type="similarity">
    <text evidence="2 6">Belongs to the peptidase S26 family.</text>
</comment>
<name>A0ABW1KS79_9PROT</name>
<feature type="transmembrane region" description="Helical" evidence="6">
    <location>
        <begin position="99"/>
        <end position="117"/>
    </location>
</feature>
<dbReference type="InterPro" id="IPR019758">
    <property type="entry name" value="Pept_S26A_signal_pept_1_CS"/>
</dbReference>
<dbReference type="NCBIfam" id="TIGR02227">
    <property type="entry name" value="sigpep_I_bact"/>
    <property type="match status" value="1"/>
</dbReference>
<dbReference type="PANTHER" id="PTHR43390:SF1">
    <property type="entry name" value="CHLOROPLAST PROCESSING PEPTIDASE"/>
    <property type="match status" value="1"/>
</dbReference>
<dbReference type="PANTHER" id="PTHR43390">
    <property type="entry name" value="SIGNAL PEPTIDASE I"/>
    <property type="match status" value="1"/>
</dbReference>
<comment type="caution">
    <text evidence="8">The sequence shown here is derived from an EMBL/GenBank/DDBJ whole genome shotgun (WGS) entry which is preliminary data.</text>
</comment>
<dbReference type="RefSeq" id="WP_379879886.1">
    <property type="nucleotide sequence ID" value="NZ_JBHPON010000001.1"/>
</dbReference>
<proteinExistence type="inferred from homology"/>
<feature type="transmembrane region" description="Helical" evidence="6">
    <location>
        <begin position="38"/>
        <end position="59"/>
    </location>
</feature>
<organism evidence="8 9">
    <name type="scientific">Hyphococcus aureus</name>
    <dbReference type="NCBI Taxonomy" id="2666033"/>
    <lineage>
        <taxon>Bacteria</taxon>
        <taxon>Pseudomonadati</taxon>
        <taxon>Pseudomonadota</taxon>
        <taxon>Alphaproteobacteria</taxon>
        <taxon>Parvularculales</taxon>
        <taxon>Parvularculaceae</taxon>
        <taxon>Hyphococcus</taxon>
    </lineage>
</organism>
<evidence type="ECO:0000313" key="9">
    <source>
        <dbReference type="Proteomes" id="UP001596116"/>
    </source>
</evidence>
<keyword evidence="6" id="KW-0472">Membrane</keyword>
<keyword evidence="6" id="KW-0812">Transmembrane</keyword>
<dbReference type="InterPro" id="IPR019757">
    <property type="entry name" value="Pept_S26A_signal_pept_1_Lys-AS"/>
</dbReference>
<dbReference type="Pfam" id="PF10502">
    <property type="entry name" value="Peptidase_S26"/>
    <property type="match status" value="1"/>
</dbReference>
<evidence type="ECO:0000256" key="6">
    <source>
        <dbReference type="RuleBase" id="RU362042"/>
    </source>
</evidence>
<dbReference type="CDD" id="cd06530">
    <property type="entry name" value="S26_SPase_I"/>
    <property type="match status" value="1"/>
</dbReference>
<evidence type="ECO:0000259" key="7">
    <source>
        <dbReference type="Pfam" id="PF10502"/>
    </source>
</evidence>
<dbReference type="PROSITE" id="PS00760">
    <property type="entry name" value="SPASE_I_2"/>
    <property type="match status" value="1"/>
</dbReference>
<keyword evidence="9" id="KW-1185">Reference proteome</keyword>
<evidence type="ECO:0000256" key="5">
    <source>
        <dbReference type="ARBA" id="ARBA00022801"/>
    </source>
</evidence>
<evidence type="ECO:0000256" key="2">
    <source>
        <dbReference type="ARBA" id="ARBA00009370"/>
    </source>
</evidence>
<comment type="subcellular location">
    <subcellularLocation>
        <location evidence="6">Membrane</location>
        <topology evidence="6">Single-pass type II membrane protein</topology>
    </subcellularLocation>
</comment>
<keyword evidence="6" id="KW-0645">Protease</keyword>
<dbReference type="PRINTS" id="PR00727">
    <property type="entry name" value="LEADERPTASE"/>
</dbReference>
<comment type="caution">
    <text evidence="6">Lacks conserved residue(s) required for the propagation of feature annotation.</text>
</comment>
<dbReference type="InterPro" id="IPR036286">
    <property type="entry name" value="LexA/Signal_pep-like_sf"/>
</dbReference>
<feature type="domain" description="Peptidase S26" evidence="7">
    <location>
        <begin position="105"/>
        <end position="297"/>
    </location>
</feature>
<evidence type="ECO:0000256" key="4">
    <source>
        <dbReference type="ARBA" id="ARBA00019232"/>
    </source>
</evidence>
<dbReference type="SUPFAM" id="SSF51306">
    <property type="entry name" value="LexA/Signal peptidase"/>
    <property type="match status" value="1"/>
</dbReference>
<dbReference type="EC" id="3.4.21.89" evidence="3 6"/>
<feature type="transmembrane region" description="Helical" evidence="6">
    <location>
        <begin position="65"/>
        <end position="87"/>
    </location>
</feature>
<evidence type="ECO:0000256" key="3">
    <source>
        <dbReference type="ARBA" id="ARBA00013208"/>
    </source>
</evidence>
<reference evidence="8 9" key="1">
    <citation type="submission" date="2024-09" db="EMBL/GenBank/DDBJ databases">
        <authorList>
            <person name="Zhang Z.-H."/>
        </authorList>
    </citation>
    <scope>NUCLEOTIDE SEQUENCE [LARGE SCALE GENOMIC DNA]</scope>
    <source>
        <strain evidence="8 9">HHTR114</strain>
    </source>
</reference>
<evidence type="ECO:0000313" key="8">
    <source>
        <dbReference type="EMBL" id="MFC6034775.1"/>
    </source>
</evidence>
<feature type="transmembrane region" description="Helical" evidence="6">
    <location>
        <begin position="12"/>
        <end position="31"/>
    </location>
</feature>
<keyword evidence="5 6" id="KW-0378">Hydrolase</keyword>